<evidence type="ECO:0000256" key="5">
    <source>
        <dbReference type="ARBA" id="ARBA00022898"/>
    </source>
</evidence>
<keyword evidence="4 6" id="KW-0808">Transferase</keyword>
<evidence type="ECO:0000256" key="3">
    <source>
        <dbReference type="ARBA" id="ARBA00022576"/>
    </source>
</evidence>
<name>A0A5Q0H5R1_SACSY</name>
<accession>A0A5Q0H5R1</accession>
<gene>
    <name evidence="8" type="ORF">EKG83_32995</name>
</gene>
<comment type="cofactor">
    <cofactor evidence="1 6">
        <name>pyridoxal 5'-phosphate</name>
        <dbReference type="ChEBI" id="CHEBI:597326"/>
    </cofactor>
</comment>
<comment type="similarity">
    <text evidence="2 6">Belongs to the class-I pyridoxal-phosphate-dependent aminotransferase family.</text>
</comment>
<evidence type="ECO:0000256" key="1">
    <source>
        <dbReference type="ARBA" id="ARBA00001933"/>
    </source>
</evidence>
<reference evidence="9" key="1">
    <citation type="journal article" date="2021" name="Curr. Microbiol.">
        <title>Complete genome of nocamycin-producing strain Saccharothrix syringae NRRL B-16468 reveals the biosynthetic potential for secondary metabolites.</title>
        <authorList>
            <person name="Mo X."/>
            <person name="Yang S."/>
        </authorList>
    </citation>
    <scope>NUCLEOTIDE SEQUENCE [LARGE SCALE GENOMIC DNA]</scope>
    <source>
        <strain evidence="9">ATCC 51364 / DSM 43886 / JCM 6844 / KCTC 9398 / NBRC 14523 / NRRL B-16468 / INA 2240</strain>
    </source>
</reference>
<keyword evidence="3 6" id="KW-0032">Aminotransferase</keyword>
<dbReference type="InterPro" id="IPR004838">
    <property type="entry name" value="NHTrfase_class1_PyrdxlP-BS"/>
</dbReference>
<dbReference type="Gene3D" id="3.90.1150.10">
    <property type="entry name" value="Aspartate Aminotransferase, domain 1"/>
    <property type="match status" value="1"/>
</dbReference>
<dbReference type="InterPro" id="IPR015421">
    <property type="entry name" value="PyrdxlP-dep_Trfase_major"/>
</dbReference>
<organism evidence="8 9">
    <name type="scientific">Saccharothrix syringae</name>
    <name type="common">Nocardiopsis syringae</name>
    <dbReference type="NCBI Taxonomy" id="103733"/>
    <lineage>
        <taxon>Bacteria</taxon>
        <taxon>Bacillati</taxon>
        <taxon>Actinomycetota</taxon>
        <taxon>Actinomycetes</taxon>
        <taxon>Pseudonocardiales</taxon>
        <taxon>Pseudonocardiaceae</taxon>
        <taxon>Saccharothrix</taxon>
    </lineage>
</organism>
<dbReference type="PROSITE" id="PS00105">
    <property type="entry name" value="AA_TRANSFER_CLASS_1"/>
    <property type="match status" value="1"/>
</dbReference>
<dbReference type="PANTHER" id="PTHR46383">
    <property type="entry name" value="ASPARTATE AMINOTRANSFERASE"/>
    <property type="match status" value="1"/>
</dbReference>
<dbReference type="GO" id="GO:0030170">
    <property type="term" value="F:pyridoxal phosphate binding"/>
    <property type="evidence" value="ECO:0007669"/>
    <property type="project" value="InterPro"/>
</dbReference>
<dbReference type="InterPro" id="IPR050596">
    <property type="entry name" value="AspAT/PAT-like"/>
</dbReference>
<evidence type="ECO:0000256" key="6">
    <source>
        <dbReference type="RuleBase" id="RU000481"/>
    </source>
</evidence>
<dbReference type="InterPro" id="IPR015424">
    <property type="entry name" value="PyrdxlP-dep_Trfase"/>
</dbReference>
<dbReference type="CDD" id="cd00609">
    <property type="entry name" value="AAT_like"/>
    <property type="match status" value="1"/>
</dbReference>
<evidence type="ECO:0000313" key="9">
    <source>
        <dbReference type="Proteomes" id="UP000325787"/>
    </source>
</evidence>
<dbReference type="AlphaFoldDB" id="A0A5Q0H5R1"/>
<dbReference type="GO" id="GO:0006520">
    <property type="term" value="P:amino acid metabolic process"/>
    <property type="evidence" value="ECO:0007669"/>
    <property type="project" value="InterPro"/>
</dbReference>
<evidence type="ECO:0000313" key="8">
    <source>
        <dbReference type="EMBL" id="QFZ21571.1"/>
    </source>
</evidence>
<keyword evidence="9" id="KW-1185">Reference proteome</keyword>
<dbReference type="EC" id="2.6.1.-" evidence="6"/>
<dbReference type="PANTHER" id="PTHR46383:SF1">
    <property type="entry name" value="ASPARTATE AMINOTRANSFERASE"/>
    <property type="match status" value="1"/>
</dbReference>
<dbReference type="KEGG" id="ssyi:EKG83_32995"/>
<dbReference type="Proteomes" id="UP000325787">
    <property type="component" value="Chromosome"/>
</dbReference>
<dbReference type="Pfam" id="PF00155">
    <property type="entry name" value="Aminotran_1_2"/>
    <property type="match status" value="1"/>
</dbReference>
<dbReference type="OrthoDB" id="2192472at2"/>
<protein>
    <recommendedName>
        <fullName evidence="6">Aminotransferase</fullName>
        <ecNumber evidence="6">2.6.1.-</ecNumber>
    </recommendedName>
</protein>
<feature type="domain" description="Aminotransferase class I/classII large" evidence="7">
    <location>
        <begin position="29"/>
        <end position="370"/>
    </location>
</feature>
<dbReference type="GO" id="GO:0008483">
    <property type="term" value="F:transaminase activity"/>
    <property type="evidence" value="ECO:0007669"/>
    <property type="project" value="UniProtKB-KW"/>
</dbReference>
<sequence>MVIRKISPNLALDHQVSLRQAAGERIVHLGFGEARLPVFPGLVERLVAGASRNSYGPVPGHPGVLRAVAGYFGRRALPTDPEQVIVAPGSKALLMALQFVVPGDVLLPAPCWVTYAPQALEAGKEVIPVPIPAECGGVPDPDALREAVRAARARGANPRIVILTAPDNPTGTTATPDLVRRICAVAEEEDLLLVSDEIYRDLVHDPGFEYLSPAEVAPSRTVVVTGLSKSLALGGWRIGAARFPAVPMRQDVASVASEVWSTLAGPLQEVAEYAFDEPAELVARRDADARLHGALARAVQDIVVKSGALSRPPTGGFYVYPDFEPLRAQLARHGVVDGASLQDHLLTRGVAVLAGEHFGDDPGALRFRAATSVLYGNTAELQQEAMAAADPTTVPHVADALAVIERAFTEPGSGR</sequence>
<dbReference type="Gene3D" id="3.40.640.10">
    <property type="entry name" value="Type I PLP-dependent aspartate aminotransferase-like (Major domain)"/>
    <property type="match status" value="1"/>
</dbReference>
<proteinExistence type="inferred from homology"/>
<dbReference type="InterPro" id="IPR015422">
    <property type="entry name" value="PyrdxlP-dep_Trfase_small"/>
</dbReference>
<evidence type="ECO:0000256" key="4">
    <source>
        <dbReference type="ARBA" id="ARBA00022679"/>
    </source>
</evidence>
<keyword evidence="5" id="KW-0663">Pyridoxal phosphate</keyword>
<evidence type="ECO:0000256" key="2">
    <source>
        <dbReference type="ARBA" id="ARBA00007441"/>
    </source>
</evidence>
<evidence type="ECO:0000259" key="7">
    <source>
        <dbReference type="Pfam" id="PF00155"/>
    </source>
</evidence>
<dbReference type="EMBL" id="CP034550">
    <property type="protein sequence ID" value="QFZ21571.1"/>
    <property type="molecule type" value="Genomic_DNA"/>
</dbReference>
<dbReference type="RefSeq" id="WP_033434652.1">
    <property type="nucleotide sequence ID" value="NZ_CP034550.1"/>
</dbReference>
<dbReference type="SUPFAM" id="SSF53383">
    <property type="entry name" value="PLP-dependent transferases"/>
    <property type="match status" value="1"/>
</dbReference>
<dbReference type="InterPro" id="IPR004839">
    <property type="entry name" value="Aminotransferase_I/II_large"/>
</dbReference>